<protein>
    <submittedName>
        <fullName evidence="1">Uncharacterized protein</fullName>
    </submittedName>
</protein>
<sequence length="82" mass="9736">MPKGRVPKMNRFQFLGFGNRVTIRTFNKETYILNNGLDVRNTRTNRRCKIDDIFYDIRTVRTVDGHVIAKRKNKISELYEVS</sequence>
<reference evidence="1 2" key="1">
    <citation type="submission" date="2014-07" db="EMBL/GenBank/DDBJ databases">
        <title>Complete genome sequence of a moderately halophilic bacterium Terribacillus aidingensis MP602, isolated from Cryptomeria fortunei in Tianmu mountain in China.</title>
        <authorList>
            <person name="Wang Y."/>
            <person name="Lu P."/>
            <person name="Zhang L."/>
        </authorList>
    </citation>
    <scope>NUCLEOTIDE SEQUENCE [LARGE SCALE GENOMIC DNA]</scope>
    <source>
        <strain evidence="1 2">MP602</strain>
        <plasmid evidence="1 2">pT1</plasmid>
    </source>
</reference>
<keyword evidence="1" id="KW-0614">Plasmid</keyword>
<dbReference type="RefSeq" id="WP_041592321.1">
    <property type="nucleotide sequence ID" value="NZ_CP008877.1"/>
</dbReference>
<dbReference type="Proteomes" id="UP000027980">
    <property type="component" value="Plasmid pT1"/>
</dbReference>
<proteinExistence type="predicted"/>
<gene>
    <name evidence="1" type="ORF">GZ22_18405</name>
</gene>
<dbReference type="EMBL" id="CP008877">
    <property type="protein sequence ID" value="AIF68404.1"/>
    <property type="molecule type" value="Genomic_DNA"/>
</dbReference>
<dbReference type="KEGG" id="tap:GZ22_18405"/>
<accession>A0A075LPY7</accession>
<name>A0A075LPY7_9BACI</name>
<evidence type="ECO:0000313" key="2">
    <source>
        <dbReference type="Proteomes" id="UP000027980"/>
    </source>
</evidence>
<evidence type="ECO:0000313" key="1">
    <source>
        <dbReference type="EMBL" id="AIF68404.1"/>
    </source>
</evidence>
<dbReference type="GeneID" id="34223452"/>
<dbReference type="HOGENOM" id="CLU_2557139_0_0_9"/>
<organism evidence="1 2">
    <name type="scientific">Terribacillus saccharophilus</name>
    <dbReference type="NCBI Taxonomy" id="361277"/>
    <lineage>
        <taxon>Bacteria</taxon>
        <taxon>Bacillati</taxon>
        <taxon>Bacillota</taxon>
        <taxon>Bacilli</taxon>
        <taxon>Bacillales</taxon>
        <taxon>Bacillaceae</taxon>
        <taxon>Terribacillus</taxon>
    </lineage>
</organism>
<dbReference type="OrthoDB" id="2909618at2"/>
<dbReference type="AlphaFoldDB" id="A0A075LPY7"/>
<geneLocation type="plasmid" evidence="1 2">
    <name>pT1</name>
</geneLocation>